<dbReference type="AlphaFoldDB" id="A0A927W3S6"/>
<evidence type="ECO:0000313" key="2">
    <source>
        <dbReference type="EMBL" id="MBE6059972.1"/>
    </source>
</evidence>
<protein>
    <submittedName>
        <fullName evidence="2">Uncharacterized protein</fullName>
    </submittedName>
</protein>
<keyword evidence="1" id="KW-0472">Membrane</keyword>
<dbReference type="EMBL" id="SVCM01000081">
    <property type="protein sequence ID" value="MBE6059972.1"/>
    <property type="molecule type" value="Genomic_DNA"/>
</dbReference>
<sequence>MKMKEAYKVVFKKREVNPEMIGKVELEKNDLLALILATASVIVPVLLIVFAVIALIIFIMFYR</sequence>
<keyword evidence="1" id="KW-1133">Transmembrane helix</keyword>
<accession>A0A927W3S6</accession>
<evidence type="ECO:0000256" key="1">
    <source>
        <dbReference type="SAM" id="Phobius"/>
    </source>
</evidence>
<name>A0A927W3S6_9CLOT</name>
<feature type="transmembrane region" description="Helical" evidence="1">
    <location>
        <begin position="31"/>
        <end position="62"/>
    </location>
</feature>
<proteinExistence type="predicted"/>
<comment type="caution">
    <text evidence="2">The sequence shown here is derived from an EMBL/GenBank/DDBJ whole genome shotgun (WGS) entry which is preliminary data.</text>
</comment>
<gene>
    <name evidence="2" type="ORF">E7215_07340</name>
</gene>
<dbReference type="Proteomes" id="UP000768462">
    <property type="component" value="Unassembled WGS sequence"/>
</dbReference>
<evidence type="ECO:0000313" key="3">
    <source>
        <dbReference type="Proteomes" id="UP000768462"/>
    </source>
</evidence>
<reference evidence="2" key="1">
    <citation type="submission" date="2019-04" db="EMBL/GenBank/DDBJ databases">
        <title>Evolution of Biomass-Degrading Anaerobic Consortia Revealed by Metagenomics.</title>
        <authorList>
            <person name="Peng X."/>
        </authorList>
    </citation>
    <scope>NUCLEOTIDE SEQUENCE</scope>
    <source>
        <strain evidence="2">SIG254</strain>
    </source>
</reference>
<organism evidence="2 3">
    <name type="scientific">Clostridium sulfidigenes</name>
    <dbReference type="NCBI Taxonomy" id="318464"/>
    <lineage>
        <taxon>Bacteria</taxon>
        <taxon>Bacillati</taxon>
        <taxon>Bacillota</taxon>
        <taxon>Clostridia</taxon>
        <taxon>Eubacteriales</taxon>
        <taxon>Clostridiaceae</taxon>
        <taxon>Clostridium</taxon>
    </lineage>
</organism>
<keyword evidence="1" id="KW-0812">Transmembrane</keyword>